<dbReference type="EMBL" id="JAQIZT010000016">
    <property type="protein sequence ID" value="KAJ6968356.1"/>
    <property type="molecule type" value="Genomic_DNA"/>
</dbReference>
<reference evidence="2 3" key="1">
    <citation type="journal article" date="2023" name="Mol. Ecol. Resour.">
        <title>Chromosome-level genome assembly of a triploid poplar Populus alba 'Berolinensis'.</title>
        <authorList>
            <person name="Chen S."/>
            <person name="Yu Y."/>
            <person name="Wang X."/>
            <person name="Wang S."/>
            <person name="Zhang T."/>
            <person name="Zhou Y."/>
            <person name="He R."/>
            <person name="Meng N."/>
            <person name="Wang Y."/>
            <person name="Liu W."/>
            <person name="Liu Z."/>
            <person name="Liu J."/>
            <person name="Guo Q."/>
            <person name="Huang H."/>
            <person name="Sederoff R.R."/>
            <person name="Wang G."/>
            <person name="Qu G."/>
            <person name="Chen S."/>
        </authorList>
    </citation>
    <scope>NUCLEOTIDE SEQUENCE [LARGE SCALE GENOMIC DNA]</scope>
    <source>
        <strain evidence="2">SC-2020</strain>
    </source>
</reference>
<evidence type="ECO:0000313" key="2">
    <source>
        <dbReference type="EMBL" id="KAJ6968356.1"/>
    </source>
</evidence>
<feature type="transmembrane region" description="Helical" evidence="1">
    <location>
        <begin position="14"/>
        <end position="37"/>
    </location>
</feature>
<evidence type="ECO:0000313" key="3">
    <source>
        <dbReference type="Proteomes" id="UP001164929"/>
    </source>
</evidence>
<keyword evidence="3" id="KW-1185">Reference proteome</keyword>
<keyword evidence="1" id="KW-0812">Transmembrane</keyword>
<evidence type="ECO:0000256" key="1">
    <source>
        <dbReference type="SAM" id="Phobius"/>
    </source>
</evidence>
<keyword evidence="1" id="KW-1133">Transmembrane helix</keyword>
<accession>A0AAD6LJY3</accession>
<gene>
    <name evidence="2" type="ORF">NC653_036344</name>
</gene>
<name>A0AAD6LJY3_9ROSI</name>
<sequence length="54" mass="5953">MLALLSFMFISDPIILDLFFIFILYTSLLATAASSYLKPFDAASSIKTTIVAVF</sequence>
<dbReference type="Proteomes" id="UP001164929">
    <property type="component" value="Chromosome 16"/>
</dbReference>
<organism evidence="2 3">
    <name type="scientific">Populus alba x Populus x berolinensis</name>
    <dbReference type="NCBI Taxonomy" id="444605"/>
    <lineage>
        <taxon>Eukaryota</taxon>
        <taxon>Viridiplantae</taxon>
        <taxon>Streptophyta</taxon>
        <taxon>Embryophyta</taxon>
        <taxon>Tracheophyta</taxon>
        <taxon>Spermatophyta</taxon>
        <taxon>Magnoliopsida</taxon>
        <taxon>eudicotyledons</taxon>
        <taxon>Gunneridae</taxon>
        <taxon>Pentapetalae</taxon>
        <taxon>rosids</taxon>
        <taxon>fabids</taxon>
        <taxon>Malpighiales</taxon>
        <taxon>Salicaceae</taxon>
        <taxon>Saliceae</taxon>
        <taxon>Populus</taxon>
    </lineage>
</organism>
<protein>
    <submittedName>
        <fullName evidence="2">Uncharacterized protein</fullName>
    </submittedName>
</protein>
<keyword evidence="1" id="KW-0472">Membrane</keyword>
<proteinExistence type="predicted"/>
<comment type="caution">
    <text evidence="2">The sequence shown here is derived from an EMBL/GenBank/DDBJ whole genome shotgun (WGS) entry which is preliminary data.</text>
</comment>
<dbReference type="AlphaFoldDB" id="A0AAD6LJY3"/>